<dbReference type="AlphaFoldDB" id="A0A840QEP2"/>
<organism evidence="2 3">
    <name type="scientific">Saccharopolyspora phatthalungensis</name>
    <dbReference type="NCBI Taxonomy" id="664693"/>
    <lineage>
        <taxon>Bacteria</taxon>
        <taxon>Bacillati</taxon>
        <taxon>Actinomycetota</taxon>
        <taxon>Actinomycetes</taxon>
        <taxon>Pseudonocardiales</taxon>
        <taxon>Pseudonocardiaceae</taxon>
        <taxon>Saccharopolyspora</taxon>
    </lineage>
</organism>
<accession>A0A840QEP2</accession>
<dbReference type="InterPro" id="IPR007345">
    <property type="entry name" value="Polysacch_pyruvyl_Trfase"/>
</dbReference>
<evidence type="ECO:0000259" key="1">
    <source>
        <dbReference type="Pfam" id="PF04230"/>
    </source>
</evidence>
<sequence>MQARLQRELSAILTSLLRPEEPCALVDFPLYPNVGDSAIWLGQRILLRAANVSVDYVCDAQSFSADDLRACVPTGTILITGGGNLGDLWPLHQQLREHIVRSFPQHRIIQLPQSLCFRHKGNLDRARRVFDSHPDLTLLLRDRDSLRTAREEFQTLSLLCPDAAFALTGPQLADSPDCDVLWLSRTDHESAAPAILTAQRSVQRVDWAEDHASDAHWQQDRDAALRARQSALAGDSAHVPRISALAAAYDTYAALQVARGYELLGRGQSVVTDRLHGHVLSLLLNLPHVVIPDRYGKVRALWETWTSSCPDARWADSPQAAVDLAATLAAVRRRTRVVEPEAL</sequence>
<dbReference type="RefSeq" id="WP_184728088.1">
    <property type="nucleotide sequence ID" value="NZ_JACHIW010000001.1"/>
</dbReference>
<name>A0A840QEP2_9PSEU</name>
<keyword evidence="3" id="KW-1185">Reference proteome</keyword>
<dbReference type="EC" id="2.-.-.-" evidence="2"/>
<dbReference type="Pfam" id="PF04230">
    <property type="entry name" value="PS_pyruv_trans"/>
    <property type="match status" value="1"/>
</dbReference>
<evidence type="ECO:0000313" key="2">
    <source>
        <dbReference type="EMBL" id="MBB5157059.1"/>
    </source>
</evidence>
<protein>
    <submittedName>
        <fullName evidence="2">Pyruvyl transferase EpsO</fullName>
        <ecNumber evidence="2">2.-.-.-</ecNumber>
    </submittedName>
</protein>
<comment type="caution">
    <text evidence="2">The sequence shown here is derived from an EMBL/GenBank/DDBJ whole genome shotgun (WGS) entry which is preliminary data.</text>
</comment>
<reference evidence="2 3" key="1">
    <citation type="submission" date="2020-08" db="EMBL/GenBank/DDBJ databases">
        <title>Sequencing the genomes of 1000 actinobacteria strains.</title>
        <authorList>
            <person name="Klenk H.-P."/>
        </authorList>
    </citation>
    <scope>NUCLEOTIDE SEQUENCE [LARGE SCALE GENOMIC DNA]</scope>
    <source>
        <strain evidence="2 3">DSM 45584</strain>
    </source>
</reference>
<gene>
    <name evidence="2" type="ORF">BJ970_004593</name>
</gene>
<feature type="domain" description="Polysaccharide pyruvyl transferase" evidence="1">
    <location>
        <begin position="33"/>
        <end position="291"/>
    </location>
</feature>
<dbReference type="EMBL" id="JACHIW010000001">
    <property type="protein sequence ID" value="MBB5157059.1"/>
    <property type="molecule type" value="Genomic_DNA"/>
</dbReference>
<evidence type="ECO:0000313" key="3">
    <source>
        <dbReference type="Proteomes" id="UP000584374"/>
    </source>
</evidence>
<keyword evidence="2" id="KW-0808">Transferase</keyword>
<dbReference type="Proteomes" id="UP000584374">
    <property type="component" value="Unassembled WGS sequence"/>
</dbReference>
<dbReference type="GO" id="GO:0016740">
    <property type="term" value="F:transferase activity"/>
    <property type="evidence" value="ECO:0007669"/>
    <property type="project" value="UniProtKB-KW"/>
</dbReference>
<proteinExistence type="predicted"/>